<dbReference type="InterPro" id="IPR016177">
    <property type="entry name" value="DNA-bd_dom_sf"/>
</dbReference>
<dbReference type="AlphaFoldDB" id="A0A921RTB3"/>
<dbReference type="Gramene" id="EER99585">
    <property type="protein sequence ID" value="EER99585"/>
    <property type="gene ID" value="SORBI_3002G350500"/>
</dbReference>
<dbReference type="InterPro" id="IPR001471">
    <property type="entry name" value="AP2/ERF_dom"/>
</dbReference>
<dbReference type="CDD" id="cd00018">
    <property type="entry name" value="AP2"/>
    <property type="match status" value="1"/>
</dbReference>
<dbReference type="GO" id="GO:0005634">
    <property type="term" value="C:nucleus"/>
    <property type="evidence" value="ECO:0007669"/>
    <property type="project" value="UniProtKB-SubCell"/>
</dbReference>
<dbReference type="Gene3D" id="3.30.730.10">
    <property type="entry name" value="AP2/ERF domain"/>
    <property type="match status" value="1"/>
</dbReference>
<evidence type="ECO:0000313" key="10">
    <source>
        <dbReference type="Proteomes" id="UP000807115"/>
    </source>
</evidence>
<evidence type="ECO:0000256" key="5">
    <source>
        <dbReference type="ARBA" id="ARBA00023242"/>
    </source>
</evidence>
<evidence type="ECO:0000256" key="1">
    <source>
        <dbReference type="ARBA" id="ARBA00004123"/>
    </source>
</evidence>
<feature type="compositionally biased region" description="Low complexity" evidence="7">
    <location>
        <begin position="151"/>
        <end position="176"/>
    </location>
</feature>
<feature type="compositionally biased region" description="Low complexity" evidence="7">
    <location>
        <begin position="183"/>
        <end position="194"/>
    </location>
</feature>
<feature type="region of interest" description="Disordered" evidence="7">
    <location>
        <begin position="33"/>
        <end position="54"/>
    </location>
</feature>
<reference evidence="9" key="1">
    <citation type="journal article" date="2019" name="BMC Genomics">
        <title>A new reference genome for Sorghum bicolor reveals high levels of sequence similarity between sweet and grain genotypes: implications for the genetics of sugar metabolism.</title>
        <authorList>
            <person name="Cooper E.A."/>
            <person name="Brenton Z.W."/>
            <person name="Flinn B.S."/>
            <person name="Jenkins J."/>
            <person name="Shu S."/>
            <person name="Flowers D."/>
            <person name="Luo F."/>
            <person name="Wang Y."/>
            <person name="Xia P."/>
            <person name="Barry K."/>
            <person name="Daum C."/>
            <person name="Lipzen A."/>
            <person name="Yoshinaga Y."/>
            <person name="Schmutz J."/>
            <person name="Saski C."/>
            <person name="Vermerris W."/>
            <person name="Kresovich S."/>
        </authorList>
    </citation>
    <scope>NUCLEOTIDE SEQUENCE</scope>
</reference>
<dbReference type="PROSITE" id="PS51032">
    <property type="entry name" value="AP2_ERF"/>
    <property type="match status" value="1"/>
</dbReference>
<dbReference type="InterPro" id="IPR036955">
    <property type="entry name" value="AP2/ERF_dom_sf"/>
</dbReference>
<feature type="region of interest" description="Disordered" evidence="7">
    <location>
        <begin position="151"/>
        <end position="196"/>
    </location>
</feature>
<dbReference type="FunFam" id="3.30.730.10:FF:000005">
    <property type="entry name" value="ethylene-responsive transcription factor RAP2-11"/>
    <property type="match status" value="1"/>
</dbReference>
<dbReference type="SUPFAM" id="SSF54171">
    <property type="entry name" value="DNA-binding domain"/>
    <property type="match status" value="1"/>
</dbReference>
<evidence type="ECO:0000259" key="8">
    <source>
        <dbReference type="PROSITE" id="PS51032"/>
    </source>
</evidence>
<dbReference type="InterPro" id="IPR050913">
    <property type="entry name" value="AP2/ERF_ERF"/>
</dbReference>
<dbReference type="OrthoDB" id="773121at2759"/>
<name>A0A921RTB3_SORBI</name>
<comment type="subcellular location">
    <subcellularLocation>
        <location evidence="1">Nucleus</location>
    </subcellularLocation>
</comment>
<evidence type="ECO:0000256" key="3">
    <source>
        <dbReference type="ARBA" id="ARBA00023125"/>
    </source>
</evidence>
<evidence type="ECO:0000313" key="9">
    <source>
        <dbReference type="EMBL" id="KAG0545510.1"/>
    </source>
</evidence>
<sequence length="318" mass="34028">MELLHFQAQPPVFQLEDYSSYYYYYQQEAAAQAKPSKPRGRKKGSNNHSKFVGVRQRPSGRWVAEIKDTTQKIRMWLGTFETAEAAAKAYDEAARLLRGTDARTNFAPRISPDCPLAVRIRGLLHHKKIKKAKAAAASSSAAAVAAAAKQQASSSPVPTTSNSNSNSNSNSHSTNSACGGGSSSSSSMSSSSSSCDDAIAMPHGGIGALDAGEVYRPEFATAGAEEFDSWMFDSAFGQFPALDSFAAVDDAVPAAGTTEESVAAATPGDEMAEFERIKVERRISASLYAMNGLQEYFDRVIDASACDSLWDLSPLCHH</sequence>
<evidence type="ECO:0000256" key="4">
    <source>
        <dbReference type="ARBA" id="ARBA00023163"/>
    </source>
</evidence>
<keyword evidence="5" id="KW-0539">Nucleus</keyword>
<protein>
    <recommendedName>
        <fullName evidence="8">AP2/ERF domain-containing protein</fullName>
    </recommendedName>
</protein>
<dbReference type="OMA" id="EAFWDLP"/>
<dbReference type="PRINTS" id="PR00367">
    <property type="entry name" value="ETHRSPELEMNT"/>
</dbReference>
<proteinExistence type="inferred from homology"/>
<dbReference type="Proteomes" id="UP000807115">
    <property type="component" value="Chromosome 2"/>
</dbReference>
<dbReference type="GO" id="GO:0003677">
    <property type="term" value="F:DNA binding"/>
    <property type="evidence" value="ECO:0007669"/>
    <property type="project" value="UniProtKB-KW"/>
</dbReference>
<reference evidence="9" key="2">
    <citation type="submission" date="2020-10" db="EMBL/GenBank/DDBJ databases">
        <authorList>
            <person name="Cooper E.A."/>
            <person name="Brenton Z.W."/>
            <person name="Flinn B.S."/>
            <person name="Jenkins J."/>
            <person name="Shu S."/>
            <person name="Flowers D."/>
            <person name="Luo F."/>
            <person name="Wang Y."/>
            <person name="Xia P."/>
            <person name="Barry K."/>
            <person name="Daum C."/>
            <person name="Lipzen A."/>
            <person name="Yoshinaga Y."/>
            <person name="Schmutz J."/>
            <person name="Saski C."/>
            <person name="Vermerris W."/>
            <person name="Kresovich S."/>
        </authorList>
    </citation>
    <scope>NUCLEOTIDE SEQUENCE</scope>
</reference>
<dbReference type="EMBL" id="CM027681">
    <property type="protein sequence ID" value="KAG0545510.1"/>
    <property type="molecule type" value="Genomic_DNA"/>
</dbReference>
<evidence type="ECO:0000256" key="6">
    <source>
        <dbReference type="ARBA" id="ARBA00024343"/>
    </source>
</evidence>
<keyword evidence="2" id="KW-0805">Transcription regulation</keyword>
<organism evidence="9 10">
    <name type="scientific">Sorghum bicolor</name>
    <name type="common">Sorghum</name>
    <name type="synonym">Sorghum vulgare</name>
    <dbReference type="NCBI Taxonomy" id="4558"/>
    <lineage>
        <taxon>Eukaryota</taxon>
        <taxon>Viridiplantae</taxon>
        <taxon>Streptophyta</taxon>
        <taxon>Embryophyta</taxon>
        <taxon>Tracheophyta</taxon>
        <taxon>Spermatophyta</taxon>
        <taxon>Magnoliopsida</taxon>
        <taxon>Liliopsida</taxon>
        <taxon>Poales</taxon>
        <taxon>Poaceae</taxon>
        <taxon>PACMAD clade</taxon>
        <taxon>Panicoideae</taxon>
        <taxon>Andropogonodae</taxon>
        <taxon>Andropogoneae</taxon>
        <taxon>Sorghinae</taxon>
        <taxon>Sorghum</taxon>
    </lineage>
</organism>
<evidence type="ECO:0000256" key="7">
    <source>
        <dbReference type="SAM" id="MobiDB-lite"/>
    </source>
</evidence>
<keyword evidence="3" id="KW-0238">DNA-binding</keyword>
<dbReference type="PANTHER" id="PTHR31194">
    <property type="entry name" value="SHN SHINE , DNA BINDING / TRANSCRIPTION FACTOR"/>
    <property type="match status" value="1"/>
</dbReference>
<comment type="caution">
    <text evidence="9">The sequence shown here is derived from an EMBL/GenBank/DDBJ whole genome shotgun (WGS) entry which is preliminary data.</text>
</comment>
<comment type="similarity">
    <text evidence="6">Belongs to the AP2/ERF transcription factor family. ERF subfamily.</text>
</comment>
<dbReference type="SMART" id="SM00380">
    <property type="entry name" value="AP2"/>
    <property type="match status" value="1"/>
</dbReference>
<accession>A0A921RTB3</accession>
<feature type="domain" description="AP2/ERF" evidence="8">
    <location>
        <begin position="50"/>
        <end position="107"/>
    </location>
</feature>
<keyword evidence="4" id="KW-0804">Transcription</keyword>
<dbReference type="Pfam" id="PF00847">
    <property type="entry name" value="AP2"/>
    <property type="match status" value="1"/>
</dbReference>
<feature type="compositionally biased region" description="Basic residues" evidence="7">
    <location>
        <begin position="36"/>
        <end position="45"/>
    </location>
</feature>
<gene>
    <name evidence="9" type="ORF">BDA96_02G367400</name>
</gene>
<dbReference type="PANTHER" id="PTHR31194:SF179">
    <property type="entry name" value="OS07G0575000 PROTEIN"/>
    <property type="match status" value="1"/>
</dbReference>
<dbReference type="GO" id="GO:0003700">
    <property type="term" value="F:DNA-binding transcription factor activity"/>
    <property type="evidence" value="ECO:0007669"/>
    <property type="project" value="InterPro"/>
</dbReference>
<evidence type="ECO:0000256" key="2">
    <source>
        <dbReference type="ARBA" id="ARBA00023015"/>
    </source>
</evidence>